<name>A0A1E4SFW3_9ASCO</name>
<dbReference type="AlphaFoldDB" id="A0A1E4SFW3"/>
<evidence type="ECO:0000313" key="4">
    <source>
        <dbReference type="Proteomes" id="UP000094285"/>
    </source>
</evidence>
<dbReference type="GO" id="GO:1990904">
    <property type="term" value="C:ribonucleoprotein complex"/>
    <property type="evidence" value="ECO:0007669"/>
    <property type="project" value="TreeGrafter"/>
</dbReference>
<gene>
    <name evidence="3" type="ORF">CANTADRAFT_26520</name>
</gene>
<reference evidence="4" key="1">
    <citation type="submission" date="2016-05" db="EMBL/GenBank/DDBJ databases">
        <title>Comparative genomics of biotechnologically important yeasts.</title>
        <authorList>
            <consortium name="DOE Joint Genome Institute"/>
            <person name="Riley R."/>
            <person name="Haridas S."/>
            <person name="Wolfe K.H."/>
            <person name="Lopes M.R."/>
            <person name="Hittinger C.T."/>
            <person name="Goker M."/>
            <person name="Salamov A."/>
            <person name="Wisecaver J."/>
            <person name="Long T.M."/>
            <person name="Aerts A.L."/>
            <person name="Barry K."/>
            <person name="Choi C."/>
            <person name="Clum A."/>
            <person name="Coughlan A.Y."/>
            <person name="Deshpande S."/>
            <person name="Douglass A.P."/>
            <person name="Hanson S.J."/>
            <person name="Klenk H.-P."/>
            <person name="Labutti K."/>
            <person name="Lapidus A."/>
            <person name="Lindquist E."/>
            <person name="Lipzen A."/>
            <person name="Meier-Kolthoff J.P."/>
            <person name="Ohm R.A."/>
            <person name="Otillar R.P."/>
            <person name="Pangilinan J."/>
            <person name="Peng Y."/>
            <person name="Rokas A."/>
            <person name="Rosa C.A."/>
            <person name="Scheuner C."/>
            <person name="Sibirny A.A."/>
            <person name="Slot J.C."/>
            <person name="Stielow J.B."/>
            <person name="Sun H."/>
            <person name="Kurtzman C.P."/>
            <person name="Blackwell M."/>
            <person name="Grigoriev I.V."/>
            <person name="Jeffries T.W."/>
        </authorList>
    </citation>
    <scope>NUCLEOTIDE SEQUENCE [LARGE SCALE GENOMIC DNA]</scope>
    <source>
        <strain evidence="4">NRRL Y-17324</strain>
    </source>
</reference>
<dbReference type="STRING" id="984487.A0A1E4SFW3"/>
<proteinExistence type="predicted"/>
<dbReference type="EMBL" id="KV453913">
    <property type="protein sequence ID" value="ODV78397.1"/>
    <property type="molecule type" value="Genomic_DNA"/>
</dbReference>
<evidence type="ECO:0000313" key="3">
    <source>
        <dbReference type="EMBL" id="ODV78397.1"/>
    </source>
</evidence>
<organism evidence="3 4">
    <name type="scientific">Suhomyces tanzawaensis NRRL Y-17324</name>
    <dbReference type="NCBI Taxonomy" id="984487"/>
    <lineage>
        <taxon>Eukaryota</taxon>
        <taxon>Fungi</taxon>
        <taxon>Dikarya</taxon>
        <taxon>Ascomycota</taxon>
        <taxon>Saccharomycotina</taxon>
        <taxon>Pichiomycetes</taxon>
        <taxon>Debaryomycetaceae</taxon>
        <taxon>Suhomyces</taxon>
    </lineage>
</organism>
<dbReference type="GO" id="GO:0005783">
    <property type="term" value="C:endoplasmic reticulum"/>
    <property type="evidence" value="ECO:0007669"/>
    <property type="project" value="TreeGrafter"/>
</dbReference>
<dbReference type="GO" id="GO:0008298">
    <property type="term" value="P:intracellular mRNA localization"/>
    <property type="evidence" value="ECO:0007669"/>
    <property type="project" value="TreeGrafter"/>
</dbReference>
<feature type="coiled-coil region" evidence="1">
    <location>
        <begin position="163"/>
        <end position="289"/>
    </location>
</feature>
<dbReference type="PANTHER" id="PTHR31027:SF2">
    <property type="entry name" value="LEBERCILIN DOMAIN-CONTAINING PROTEIN"/>
    <property type="match status" value="1"/>
</dbReference>
<evidence type="ECO:0000256" key="1">
    <source>
        <dbReference type="SAM" id="Coils"/>
    </source>
</evidence>
<dbReference type="Proteomes" id="UP000094285">
    <property type="component" value="Unassembled WGS sequence"/>
</dbReference>
<dbReference type="PANTHER" id="PTHR31027">
    <property type="entry name" value="NUCLEAR SEGREGATION PROTEIN BFR1"/>
    <property type="match status" value="1"/>
</dbReference>
<dbReference type="InterPro" id="IPR039604">
    <property type="entry name" value="Bfr1"/>
</dbReference>
<dbReference type="GO" id="GO:0003729">
    <property type="term" value="F:mRNA binding"/>
    <property type="evidence" value="ECO:0007669"/>
    <property type="project" value="TreeGrafter"/>
</dbReference>
<feature type="compositionally biased region" description="Low complexity" evidence="2">
    <location>
        <begin position="1"/>
        <end position="16"/>
    </location>
</feature>
<accession>A0A1E4SFW3</accession>
<keyword evidence="4" id="KW-1185">Reference proteome</keyword>
<evidence type="ECO:0008006" key="5">
    <source>
        <dbReference type="Google" id="ProtNLM"/>
    </source>
</evidence>
<dbReference type="RefSeq" id="XP_020063519.1">
    <property type="nucleotide sequence ID" value="XM_020207789.1"/>
</dbReference>
<dbReference type="GO" id="GO:0042175">
    <property type="term" value="C:nuclear outer membrane-endoplasmic reticulum membrane network"/>
    <property type="evidence" value="ECO:0007669"/>
    <property type="project" value="TreeGrafter"/>
</dbReference>
<evidence type="ECO:0000256" key="2">
    <source>
        <dbReference type="SAM" id="MobiDB-lite"/>
    </source>
</evidence>
<sequence length="445" mass="51027">MAETSTTTNFNGNSNRRFIKRPDDSAVNKQVDALRAEIKKLDLTSNELANQIKKVQVDQKVYDKRNALQAQLKTIIAKQSTLKNERNTINEQIKGIDQQMKKKITEIQHATSKHSFKNVHEIDQRIASLDKLVDNGDLKLAEERRYVKEMSSLRKLRKDFEGVEKIQALIDADKTKIADLKAKISKLQNKQIQEEFETIQKELDEINSKNKTTLTKKTELINKRDSIRAEKKEKYDEINKLRSDLDAQFAKFKQAMADEQKKRDEEYKNKRAEDKKRELKELADKQLADAAIPAFSEEISTIHNLLAYFDPSYVKPAPKTGLNNGSKLTANHNIRTVEMPSDVVIIKKEQEDFFAGSRGKKATKGKKSKAKKFTVDPEIIISLSDLSIPFPPTEEDVPETVKILKETLTALEDKQEEQTKINIEKAKARVEKLKEQASEEESDEE</sequence>
<dbReference type="OrthoDB" id="2195113at2759"/>
<protein>
    <recommendedName>
        <fullName evidence="5">Nuclear segregation protein</fullName>
    </recommendedName>
</protein>
<dbReference type="GeneID" id="30981926"/>
<feature type="coiled-coil region" evidence="1">
    <location>
        <begin position="31"/>
        <end position="85"/>
    </location>
</feature>
<feature type="coiled-coil region" evidence="1">
    <location>
        <begin position="411"/>
        <end position="443"/>
    </location>
</feature>
<keyword evidence="1" id="KW-0175">Coiled coil</keyword>
<feature type="region of interest" description="Disordered" evidence="2">
    <location>
        <begin position="1"/>
        <end position="23"/>
    </location>
</feature>